<protein>
    <submittedName>
        <fullName evidence="3">Uncharacterized protein</fullName>
    </submittedName>
</protein>
<name>A0ABV5NLV2_9ACTN</name>
<feature type="transmembrane region" description="Helical" evidence="2">
    <location>
        <begin position="66"/>
        <end position="85"/>
    </location>
</feature>
<keyword evidence="2" id="KW-1133">Transmembrane helix</keyword>
<feature type="compositionally biased region" description="Acidic residues" evidence="1">
    <location>
        <begin position="327"/>
        <end position="337"/>
    </location>
</feature>
<keyword evidence="4" id="KW-1185">Reference proteome</keyword>
<reference evidence="3 4" key="1">
    <citation type="submission" date="2024-09" db="EMBL/GenBank/DDBJ databases">
        <authorList>
            <person name="Sun Q."/>
            <person name="Mori K."/>
        </authorList>
    </citation>
    <scope>NUCLEOTIDE SEQUENCE [LARGE SCALE GENOMIC DNA]</scope>
    <source>
        <strain evidence="3 4">JCM 3324</strain>
    </source>
</reference>
<dbReference type="Proteomes" id="UP001589568">
    <property type="component" value="Unassembled WGS sequence"/>
</dbReference>
<sequence>MPHGDDLDQRFTDVVGQIGPEQQREMSAAAKRGARASRRAMNTEPEPLRREPEWDQPEPPRRRTSAAWWAGAVLSVVILVGWVVVEFRPDLVPFTGVVPEETTAVRGPVKENGASDAAVSDSAEPFKGSPAEKWPTGAAGFVMPPAEAVGGLSKQDVARGLARTRKLLTGAYLDRKMMMGGRPTAFTRQLHPEQRANFRKEGAATWLPIFAPKTAEFASTMIKVKGRTTISEYKEDGRTGARLSTRYLIAYAIQRPGQADSAIRLVAEHEGAVTVFRQDGELVIWADRWGADIAPARCDVDDDYIHPMYADSPADLTVPNGKAADPYELDDTPDDGECQAVEGT</sequence>
<evidence type="ECO:0000313" key="4">
    <source>
        <dbReference type="Proteomes" id="UP001589568"/>
    </source>
</evidence>
<organism evidence="3 4">
    <name type="scientific">Nonomuraea salmonea</name>
    <dbReference type="NCBI Taxonomy" id="46181"/>
    <lineage>
        <taxon>Bacteria</taxon>
        <taxon>Bacillati</taxon>
        <taxon>Actinomycetota</taxon>
        <taxon>Actinomycetes</taxon>
        <taxon>Streptosporangiales</taxon>
        <taxon>Streptosporangiaceae</taxon>
        <taxon>Nonomuraea</taxon>
    </lineage>
</organism>
<evidence type="ECO:0000256" key="2">
    <source>
        <dbReference type="SAM" id="Phobius"/>
    </source>
</evidence>
<keyword evidence="2" id="KW-0812">Transmembrane</keyword>
<evidence type="ECO:0000256" key="1">
    <source>
        <dbReference type="SAM" id="MobiDB-lite"/>
    </source>
</evidence>
<proteinExistence type="predicted"/>
<keyword evidence="2" id="KW-0472">Membrane</keyword>
<feature type="compositionally biased region" description="Basic and acidic residues" evidence="1">
    <location>
        <begin position="46"/>
        <end position="61"/>
    </location>
</feature>
<feature type="region of interest" description="Disordered" evidence="1">
    <location>
        <begin position="315"/>
        <end position="344"/>
    </location>
</feature>
<evidence type="ECO:0000313" key="3">
    <source>
        <dbReference type="EMBL" id="MFB9470956.1"/>
    </source>
</evidence>
<dbReference type="RefSeq" id="WP_345400846.1">
    <property type="nucleotide sequence ID" value="NZ_BAAAXS010000001.1"/>
</dbReference>
<feature type="compositionally biased region" description="Basic and acidic residues" evidence="1">
    <location>
        <begin position="1"/>
        <end position="11"/>
    </location>
</feature>
<accession>A0ABV5NLV2</accession>
<gene>
    <name evidence="3" type="ORF">ACFFR3_15645</name>
</gene>
<dbReference type="EMBL" id="JBHMCF010000011">
    <property type="protein sequence ID" value="MFB9470956.1"/>
    <property type="molecule type" value="Genomic_DNA"/>
</dbReference>
<feature type="region of interest" description="Disordered" evidence="1">
    <location>
        <begin position="1"/>
        <end position="61"/>
    </location>
</feature>
<comment type="caution">
    <text evidence="3">The sequence shown here is derived from an EMBL/GenBank/DDBJ whole genome shotgun (WGS) entry which is preliminary data.</text>
</comment>